<dbReference type="GO" id="GO:0003964">
    <property type="term" value="F:RNA-directed DNA polymerase activity"/>
    <property type="evidence" value="ECO:0007669"/>
    <property type="project" value="UniProtKB-KW"/>
</dbReference>
<dbReference type="SUPFAM" id="SSF53098">
    <property type="entry name" value="Ribonuclease H-like"/>
    <property type="match status" value="1"/>
</dbReference>
<dbReference type="PANTHER" id="PTHR45835:SF101">
    <property type="entry name" value="NUCLEOTIDYLTRANSFERASE, RIBONUCLEASE H"/>
    <property type="match status" value="1"/>
</dbReference>
<keyword evidence="2" id="KW-0808">Transferase</keyword>
<dbReference type="Proteomes" id="UP001151760">
    <property type="component" value="Unassembled WGS sequence"/>
</dbReference>
<gene>
    <name evidence="2" type="ORF">Tco_0859796</name>
</gene>
<dbReference type="EMBL" id="BQNB010013174">
    <property type="protein sequence ID" value="GJT12754.1"/>
    <property type="molecule type" value="Genomic_DNA"/>
</dbReference>
<evidence type="ECO:0000259" key="1">
    <source>
        <dbReference type="PROSITE" id="PS50994"/>
    </source>
</evidence>
<feature type="domain" description="Integrase catalytic" evidence="1">
    <location>
        <begin position="131"/>
        <end position="227"/>
    </location>
</feature>
<accession>A0ABQ5BEW1</accession>
<organism evidence="2 3">
    <name type="scientific">Tanacetum coccineum</name>
    <dbReference type="NCBI Taxonomy" id="301880"/>
    <lineage>
        <taxon>Eukaryota</taxon>
        <taxon>Viridiplantae</taxon>
        <taxon>Streptophyta</taxon>
        <taxon>Embryophyta</taxon>
        <taxon>Tracheophyta</taxon>
        <taxon>Spermatophyta</taxon>
        <taxon>Magnoliopsida</taxon>
        <taxon>eudicotyledons</taxon>
        <taxon>Gunneridae</taxon>
        <taxon>Pentapetalae</taxon>
        <taxon>asterids</taxon>
        <taxon>campanulids</taxon>
        <taxon>Asterales</taxon>
        <taxon>Asteraceae</taxon>
        <taxon>Asteroideae</taxon>
        <taxon>Anthemideae</taxon>
        <taxon>Anthemidinae</taxon>
        <taxon>Tanacetum</taxon>
    </lineage>
</organism>
<dbReference type="Pfam" id="PF24626">
    <property type="entry name" value="SH3_Tf2-1"/>
    <property type="match status" value="1"/>
</dbReference>
<keyword evidence="3" id="KW-1185">Reference proteome</keyword>
<dbReference type="PANTHER" id="PTHR45835">
    <property type="entry name" value="YALI0A06105P"/>
    <property type="match status" value="1"/>
</dbReference>
<dbReference type="InterPro" id="IPR036397">
    <property type="entry name" value="RNaseH_sf"/>
</dbReference>
<name>A0ABQ5BEW1_9ASTR</name>
<comment type="caution">
    <text evidence="2">The sequence shown here is derived from an EMBL/GenBank/DDBJ whole genome shotgun (WGS) entry which is preliminary data.</text>
</comment>
<sequence length="366" mass="42545">MRQRRWIELFSDYECEIRYPPGKANVVADALSRKERVKPRRMKRREDGSVYFLDRIRVSLIGGMKRDIAIYVSKCLTCSKVKAEHQRPSGLLQQPKIPEWKWDKITMDFITKLPKIKSGHDMIWCCQARDGVPVSIISDRDGCFTSRFWQTLQKALGTRLDMSTTYHAQTDGQSERTIKTLEDMLRACVIDFGGNWDVHLPLVEFSYNNSYHSSIRCAPFEACTTNKVVLIKEKLKAARDHQKSYAENRRKPLEFEVGDKVLLKVSPLKGVMRFGKKGKLALRYVGPFEILKRISLVAYRLRLPKELREVHDTFHVLNLKKCLVDANLHVPLDEIKVDKYLHVVEKPVKIMDREVKTLNVEYDSDC</sequence>
<evidence type="ECO:0000313" key="3">
    <source>
        <dbReference type="Proteomes" id="UP001151760"/>
    </source>
</evidence>
<proteinExistence type="predicted"/>
<dbReference type="InterPro" id="IPR012337">
    <property type="entry name" value="RNaseH-like_sf"/>
</dbReference>
<reference evidence="2" key="2">
    <citation type="submission" date="2022-01" db="EMBL/GenBank/DDBJ databases">
        <authorList>
            <person name="Yamashiro T."/>
            <person name="Shiraishi A."/>
            <person name="Satake H."/>
            <person name="Nakayama K."/>
        </authorList>
    </citation>
    <scope>NUCLEOTIDE SEQUENCE</scope>
</reference>
<dbReference type="InterPro" id="IPR001584">
    <property type="entry name" value="Integrase_cat-core"/>
</dbReference>
<dbReference type="InterPro" id="IPR056924">
    <property type="entry name" value="SH3_Tf2-1"/>
</dbReference>
<keyword evidence="2" id="KW-0695">RNA-directed DNA polymerase</keyword>
<dbReference type="PROSITE" id="PS50994">
    <property type="entry name" value="INTEGRASE"/>
    <property type="match status" value="1"/>
</dbReference>
<dbReference type="Gene3D" id="3.30.420.10">
    <property type="entry name" value="Ribonuclease H-like superfamily/Ribonuclease H"/>
    <property type="match status" value="1"/>
</dbReference>
<protein>
    <submittedName>
        <fullName evidence="2">Reverse transcriptase domain-containing protein</fullName>
    </submittedName>
</protein>
<evidence type="ECO:0000313" key="2">
    <source>
        <dbReference type="EMBL" id="GJT12754.1"/>
    </source>
</evidence>
<reference evidence="2" key="1">
    <citation type="journal article" date="2022" name="Int. J. Mol. Sci.">
        <title>Draft Genome of Tanacetum Coccineum: Genomic Comparison of Closely Related Tanacetum-Family Plants.</title>
        <authorList>
            <person name="Yamashiro T."/>
            <person name="Shiraishi A."/>
            <person name="Nakayama K."/>
            <person name="Satake H."/>
        </authorList>
    </citation>
    <scope>NUCLEOTIDE SEQUENCE</scope>
</reference>
<keyword evidence="2" id="KW-0548">Nucleotidyltransferase</keyword>